<dbReference type="EC" id="2.1.1.172" evidence="6"/>
<dbReference type="RefSeq" id="WP_377241500.1">
    <property type="nucleotide sequence ID" value="NZ_JBHLXP010000001.1"/>
</dbReference>
<dbReference type="PANTHER" id="PTHR47816">
    <property type="entry name" value="RIBOSOMAL RNA SMALL SUBUNIT METHYLTRANSFERASE C"/>
    <property type="match status" value="1"/>
</dbReference>
<keyword evidence="3 6" id="KW-0489">Methyltransferase</keyword>
<gene>
    <name evidence="6" type="primary">rsmC</name>
    <name evidence="9" type="ORF">ACFFJP_06130</name>
</gene>
<dbReference type="InterPro" id="IPR046977">
    <property type="entry name" value="RsmC/RlmG"/>
</dbReference>
<dbReference type="GO" id="GO:0008168">
    <property type="term" value="F:methyltransferase activity"/>
    <property type="evidence" value="ECO:0007669"/>
    <property type="project" value="UniProtKB-KW"/>
</dbReference>
<keyword evidence="2 6" id="KW-0698">rRNA processing</keyword>
<dbReference type="GO" id="GO:0032259">
    <property type="term" value="P:methylation"/>
    <property type="evidence" value="ECO:0007669"/>
    <property type="project" value="UniProtKB-KW"/>
</dbReference>
<dbReference type="SUPFAM" id="SSF53335">
    <property type="entry name" value="S-adenosyl-L-methionine-dependent methyltransferases"/>
    <property type="match status" value="1"/>
</dbReference>
<evidence type="ECO:0000256" key="1">
    <source>
        <dbReference type="ARBA" id="ARBA00022490"/>
    </source>
</evidence>
<evidence type="ECO:0000259" key="7">
    <source>
        <dbReference type="Pfam" id="PF05175"/>
    </source>
</evidence>
<dbReference type="Gene3D" id="3.40.50.150">
    <property type="entry name" value="Vaccinia Virus protein VP39"/>
    <property type="match status" value="2"/>
</dbReference>
<dbReference type="EMBL" id="JBHLXP010000001">
    <property type="protein sequence ID" value="MFC0047860.1"/>
    <property type="molecule type" value="Genomic_DNA"/>
</dbReference>
<comment type="subunit">
    <text evidence="6">Monomer.</text>
</comment>
<proteinExistence type="inferred from homology"/>
<evidence type="ECO:0000313" key="10">
    <source>
        <dbReference type="Proteomes" id="UP001589813"/>
    </source>
</evidence>
<accession>A0ABV6BED2</accession>
<dbReference type="InterPro" id="IPR007848">
    <property type="entry name" value="Small_mtfrase_dom"/>
</dbReference>
<dbReference type="InterPro" id="IPR023543">
    <property type="entry name" value="rRNA_ssu_MeTfrase_C"/>
</dbReference>
<dbReference type="Pfam" id="PF05175">
    <property type="entry name" value="MTS"/>
    <property type="match status" value="1"/>
</dbReference>
<feature type="domain" description="Methyltransferase small N-terminal" evidence="8">
    <location>
        <begin position="6"/>
        <end position="139"/>
    </location>
</feature>
<comment type="subcellular location">
    <subcellularLocation>
        <location evidence="6">Cytoplasm</location>
    </subcellularLocation>
</comment>
<comment type="caution">
    <text evidence="9">The sequence shown here is derived from an EMBL/GenBank/DDBJ whole genome shotgun (WGS) entry which is preliminary data.</text>
</comment>
<keyword evidence="5 6" id="KW-0949">S-adenosyl-L-methionine</keyword>
<keyword evidence="4 6" id="KW-0808">Transferase</keyword>
<protein>
    <recommendedName>
        <fullName evidence="6">Ribosomal RNA small subunit methyltransferase C</fullName>
        <ecNumber evidence="6">2.1.1.172</ecNumber>
    </recommendedName>
    <alternativeName>
        <fullName evidence="6">16S rRNA m2G1207 methyltransferase</fullName>
    </alternativeName>
    <alternativeName>
        <fullName evidence="6">rRNA (guanine-N(2)-)-methyltransferase RsmC</fullName>
    </alternativeName>
</protein>
<sequence>MLFPQSQLVLRNRNDLQGKVLLVEPMADDLAQELQAAAVDFSVYCTDAAVAKAFDRARNCFFSARLNCQEQFDTVVLFYPKSKEQLAFTLAELAPVINADTLVYLVGDNKGGIKSLVAHAEKLGLHAHKLDNAKHCLWFVLNGLFDKPLPKQDFGRFTLTAQVGTNSQQLQFCSLPGVFNHGKLDAGTALLLKQLGHVQAGKVLDFACGAGIIGALLKLQQPALELYATDICALAVASAQATLQLNKLQGTTLCQDGLTANLPKFQHIVSNPPFHTGLKTDLSVAELFISQCKQHLTSGGTLTLVANAHLPYAQWLQQAFGNVKELARQQGFVVYHSKFAG</sequence>
<dbReference type="InterPro" id="IPR013675">
    <property type="entry name" value="Mtase_sm_N"/>
</dbReference>
<dbReference type="InterPro" id="IPR002052">
    <property type="entry name" value="DNA_methylase_N6_adenine_CS"/>
</dbReference>
<evidence type="ECO:0000256" key="6">
    <source>
        <dbReference type="HAMAP-Rule" id="MF_01862"/>
    </source>
</evidence>
<organism evidence="9 10">
    <name type="scientific">Rheinheimera tilapiae</name>
    <dbReference type="NCBI Taxonomy" id="875043"/>
    <lineage>
        <taxon>Bacteria</taxon>
        <taxon>Pseudomonadati</taxon>
        <taxon>Pseudomonadota</taxon>
        <taxon>Gammaproteobacteria</taxon>
        <taxon>Chromatiales</taxon>
        <taxon>Chromatiaceae</taxon>
        <taxon>Rheinheimera</taxon>
    </lineage>
</organism>
<keyword evidence="1 6" id="KW-0963">Cytoplasm</keyword>
<dbReference type="PANTHER" id="PTHR47816:SF4">
    <property type="entry name" value="RIBOSOMAL RNA SMALL SUBUNIT METHYLTRANSFERASE C"/>
    <property type="match status" value="1"/>
</dbReference>
<evidence type="ECO:0000256" key="2">
    <source>
        <dbReference type="ARBA" id="ARBA00022552"/>
    </source>
</evidence>
<dbReference type="Pfam" id="PF08468">
    <property type="entry name" value="MTS_N"/>
    <property type="match status" value="1"/>
</dbReference>
<comment type="similarity">
    <text evidence="6">Belongs to the methyltransferase superfamily. RsmC family.</text>
</comment>
<evidence type="ECO:0000256" key="4">
    <source>
        <dbReference type="ARBA" id="ARBA00022679"/>
    </source>
</evidence>
<name>A0ABV6BED2_9GAMM</name>
<dbReference type="InterPro" id="IPR029063">
    <property type="entry name" value="SAM-dependent_MTases_sf"/>
</dbReference>
<evidence type="ECO:0000259" key="8">
    <source>
        <dbReference type="Pfam" id="PF08468"/>
    </source>
</evidence>
<evidence type="ECO:0000256" key="3">
    <source>
        <dbReference type="ARBA" id="ARBA00022603"/>
    </source>
</evidence>
<keyword evidence="10" id="KW-1185">Reference proteome</keyword>
<evidence type="ECO:0000256" key="5">
    <source>
        <dbReference type="ARBA" id="ARBA00022691"/>
    </source>
</evidence>
<dbReference type="Proteomes" id="UP001589813">
    <property type="component" value="Unassembled WGS sequence"/>
</dbReference>
<comment type="catalytic activity">
    <reaction evidence="6">
        <text>guanosine(1207) in 16S rRNA + S-adenosyl-L-methionine = N(2)-methylguanosine(1207) in 16S rRNA + S-adenosyl-L-homocysteine + H(+)</text>
        <dbReference type="Rhea" id="RHEA:42736"/>
        <dbReference type="Rhea" id="RHEA-COMP:10213"/>
        <dbReference type="Rhea" id="RHEA-COMP:10214"/>
        <dbReference type="ChEBI" id="CHEBI:15378"/>
        <dbReference type="ChEBI" id="CHEBI:57856"/>
        <dbReference type="ChEBI" id="CHEBI:59789"/>
        <dbReference type="ChEBI" id="CHEBI:74269"/>
        <dbReference type="ChEBI" id="CHEBI:74481"/>
        <dbReference type="EC" id="2.1.1.172"/>
    </reaction>
</comment>
<dbReference type="CDD" id="cd02440">
    <property type="entry name" value="AdoMet_MTases"/>
    <property type="match status" value="1"/>
</dbReference>
<reference evidence="9 10" key="1">
    <citation type="submission" date="2024-09" db="EMBL/GenBank/DDBJ databases">
        <authorList>
            <person name="Sun Q."/>
            <person name="Mori K."/>
        </authorList>
    </citation>
    <scope>NUCLEOTIDE SEQUENCE [LARGE SCALE GENOMIC DNA]</scope>
    <source>
        <strain evidence="9 10">KCTC 23315</strain>
    </source>
</reference>
<dbReference type="PROSITE" id="PS00092">
    <property type="entry name" value="N6_MTASE"/>
    <property type="match status" value="1"/>
</dbReference>
<feature type="domain" description="Methyltransferase small" evidence="7">
    <location>
        <begin position="170"/>
        <end position="335"/>
    </location>
</feature>
<comment type="function">
    <text evidence="6">Specifically methylates the guanine in position 1207 of 16S rRNA in the 30S particle.</text>
</comment>
<evidence type="ECO:0000313" key="9">
    <source>
        <dbReference type="EMBL" id="MFC0047860.1"/>
    </source>
</evidence>
<dbReference type="HAMAP" id="MF_01862">
    <property type="entry name" value="16SrRNA_methyltr_C"/>
    <property type="match status" value="1"/>
</dbReference>